<keyword evidence="1" id="KW-1133">Transmembrane helix</keyword>
<feature type="transmembrane region" description="Helical" evidence="1">
    <location>
        <begin position="297"/>
        <end position="319"/>
    </location>
</feature>
<feature type="transmembrane region" description="Helical" evidence="1">
    <location>
        <begin position="134"/>
        <end position="152"/>
    </location>
</feature>
<name>A0ABD5WVC5_9EURY</name>
<gene>
    <name evidence="2" type="ORF">ACFQKD_03925</name>
</gene>
<keyword evidence="1" id="KW-0472">Membrane</keyword>
<dbReference type="InterPro" id="IPR008338">
    <property type="entry name" value="Capsule_biosynth_CapC"/>
</dbReference>
<protein>
    <submittedName>
        <fullName evidence="2">Poly-gamma-glutamate biosynthesis protein PgsC/CapC</fullName>
    </submittedName>
</protein>
<dbReference type="Proteomes" id="UP001596388">
    <property type="component" value="Unassembled WGS sequence"/>
</dbReference>
<dbReference type="Pfam" id="PF14102">
    <property type="entry name" value="Caps_synth_CapC"/>
    <property type="match status" value="2"/>
</dbReference>
<dbReference type="EMBL" id="JBHTAG010000002">
    <property type="protein sequence ID" value="MFC7096443.1"/>
    <property type="molecule type" value="Genomic_DNA"/>
</dbReference>
<feature type="transmembrane region" description="Helical" evidence="1">
    <location>
        <begin position="102"/>
        <end position="122"/>
    </location>
</feature>
<sequence>MIVATLVAALGFLATAYITQTRGLRIGGTIVVPTLAIYTLKYFIALPVFVLSTAFGYLFLGAVRDRTLLYGRDEFVAALVGGSLAPFVAYAILVAIAPEQAISARPVVFLGSLLPGLAAYNIHQTKPAYRRQDILYATGLLVVLLGLGGLLISPRTAPLLGEAAPLVLFAATADVAVARGAVVEGYLAPNVDARTTVIALLTVGAVASEVVRRRFGVRLGVISLALLALFALTTQWLLVLFVLAFVVCYAVVWLVHRRTLIYGRVLISTACAIGVLVALGFTLAIPDATGLIFGERIPVLRGLSAIFVGVIAGVDAYSVHTTPPAERREQAALAVATFVALLVLARSVTEPFARGVLQEFGRTHVVVAAVVVIACLAVAAHYCIEKPSDEAVHSASVLSGGDGA</sequence>
<feature type="transmembrane region" description="Helical" evidence="1">
    <location>
        <begin position="238"/>
        <end position="255"/>
    </location>
</feature>
<organism evidence="2 3">
    <name type="scientific">Halobaculum marinum</name>
    <dbReference type="NCBI Taxonomy" id="3031996"/>
    <lineage>
        <taxon>Archaea</taxon>
        <taxon>Methanobacteriati</taxon>
        <taxon>Methanobacteriota</taxon>
        <taxon>Stenosarchaea group</taxon>
        <taxon>Halobacteria</taxon>
        <taxon>Halobacteriales</taxon>
        <taxon>Haloferacaceae</taxon>
        <taxon>Halobaculum</taxon>
    </lineage>
</organism>
<evidence type="ECO:0000313" key="2">
    <source>
        <dbReference type="EMBL" id="MFC7096443.1"/>
    </source>
</evidence>
<feature type="transmembrane region" description="Helical" evidence="1">
    <location>
        <begin position="262"/>
        <end position="285"/>
    </location>
</feature>
<evidence type="ECO:0000313" key="3">
    <source>
        <dbReference type="Proteomes" id="UP001596388"/>
    </source>
</evidence>
<accession>A0ABD5WVC5</accession>
<feature type="transmembrane region" description="Helical" evidence="1">
    <location>
        <begin position="331"/>
        <end position="349"/>
    </location>
</feature>
<comment type="caution">
    <text evidence="2">The sequence shown here is derived from an EMBL/GenBank/DDBJ whole genome shotgun (WGS) entry which is preliminary data.</text>
</comment>
<feature type="transmembrane region" description="Helical" evidence="1">
    <location>
        <begin position="361"/>
        <end position="384"/>
    </location>
</feature>
<dbReference type="GeneID" id="79269668"/>
<reference evidence="2 3" key="1">
    <citation type="journal article" date="2019" name="Int. J. Syst. Evol. Microbiol.">
        <title>The Global Catalogue of Microorganisms (GCM) 10K type strain sequencing project: providing services to taxonomists for standard genome sequencing and annotation.</title>
        <authorList>
            <consortium name="The Broad Institute Genomics Platform"/>
            <consortium name="The Broad Institute Genome Sequencing Center for Infectious Disease"/>
            <person name="Wu L."/>
            <person name="Ma J."/>
        </authorList>
    </citation>
    <scope>NUCLEOTIDE SEQUENCE [LARGE SCALE GENOMIC DNA]</scope>
    <source>
        <strain evidence="2 3">DT55</strain>
    </source>
</reference>
<feature type="transmembrane region" description="Helical" evidence="1">
    <location>
        <begin position="75"/>
        <end position="96"/>
    </location>
</feature>
<evidence type="ECO:0000256" key="1">
    <source>
        <dbReference type="SAM" id="Phobius"/>
    </source>
</evidence>
<keyword evidence="1" id="KW-0812">Transmembrane</keyword>
<feature type="transmembrane region" description="Helical" evidence="1">
    <location>
        <begin position="42"/>
        <end position="63"/>
    </location>
</feature>
<proteinExistence type="predicted"/>
<feature type="transmembrane region" description="Helical" evidence="1">
    <location>
        <begin position="215"/>
        <end position="232"/>
    </location>
</feature>
<keyword evidence="3" id="KW-1185">Reference proteome</keyword>
<dbReference type="AlphaFoldDB" id="A0ABD5WVC5"/>
<dbReference type="RefSeq" id="WP_276239085.1">
    <property type="nucleotide sequence ID" value="NZ_CP119989.1"/>
</dbReference>